<organism evidence="4 5">
    <name type="scientific">Clunio marinus</name>
    <dbReference type="NCBI Taxonomy" id="568069"/>
    <lineage>
        <taxon>Eukaryota</taxon>
        <taxon>Metazoa</taxon>
        <taxon>Ecdysozoa</taxon>
        <taxon>Arthropoda</taxon>
        <taxon>Hexapoda</taxon>
        <taxon>Insecta</taxon>
        <taxon>Pterygota</taxon>
        <taxon>Neoptera</taxon>
        <taxon>Endopterygota</taxon>
        <taxon>Diptera</taxon>
        <taxon>Nematocera</taxon>
        <taxon>Chironomoidea</taxon>
        <taxon>Chironomidae</taxon>
        <taxon>Clunio</taxon>
    </lineage>
</organism>
<dbReference type="PROSITE" id="PS00028">
    <property type="entry name" value="ZINC_FINGER_C2H2_1"/>
    <property type="match status" value="1"/>
</dbReference>
<accession>A0A1J1J4W0</accession>
<gene>
    <name evidence="4" type="ORF">CLUMA_CG020408</name>
</gene>
<dbReference type="PROSITE" id="PS50157">
    <property type="entry name" value="ZINC_FINGER_C2H2_2"/>
    <property type="match status" value="1"/>
</dbReference>
<proteinExistence type="predicted"/>
<dbReference type="EMBL" id="CVRI01000071">
    <property type="protein sequence ID" value="CRL07443.1"/>
    <property type="molecule type" value="Genomic_DNA"/>
</dbReference>
<protein>
    <submittedName>
        <fullName evidence="4">CLUMA_CG020408, isoform A</fullName>
    </submittedName>
</protein>
<evidence type="ECO:0000256" key="1">
    <source>
        <dbReference type="PROSITE-ProRule" id="PRU00042"/>
    </source>
</evidence>
<evidence type="ECO:0000256" key="2">
    <source>
        <dbReference type="SAM" id="MobiDB-lite"/>
    </source>
</evidence>
<keyword evidence="5" id="KW-1185">Reference proteome</keyword>
<feature type="domain" description="C2H2-type" evidence="3">
    <location>
        <begin position="87"/>
        <end position="110"/>
    </location>
</feature>
<feature type="compositionally biased region" description="Basic and acidic residues" evidence="2">
    <location>
        <begin position="55"/>
        <end position="74"/>
    </location>
</feature>
<dbReference type="InterPro" id="IPR013087">
    <property type="entry name" value="Znf_C2H2_type"/>
</dbReference>
<dbReference type="GO" id="GO:0008270">
    <property type="term" value="F:zinc ion binding"/>
    <property type="evidence" value="ECO:0007669"/>
    <property type="project" value="UniProtKB-KW"/>
</dbReference>
<dbReference type="Proteomes" id="UP000183832">
    <property type="component" value="Unassembled WGS sequence"/>
</dbReference>
<evidence type="ECO:0000313" key="5">
    <source>
        <dbReference type="Proteomes" id="UP000183832"/>
    </source>
</evidence>
<dbReference type="AlphaFoldDB" id="A0A1J1J4W0"/>
<evidence type="ECO:0000259" key="3">
    <source>
        <dbReference type="PROSITE" id="PS50157"/>
    </source>
</evidence>
<evidence type="ECO:0000313" key="4">
    <source>
        <dbReference type="EMBL" id="CRL07443.1"/>
    </source>
</evidence>
<keyword evidence="1" id="KW-0863">Zinc-finger</keyword>
<feature type="compositionally biased region" description="Low complexity" evidence="2">
    <location>
        <begin position="41"/>
        <end position="54"/>
    </location>
</feature>
<keyword evidence="1" id="KW-0479">Metal-binding</keyword>
<reference evidence="4 5" key="1">
    <citation type="submission" date="2015-04" db="EMBL/GenBank/DDBJ databases">
        <authorList>
            <person name="Syromyatnikov M.Y."/>
            <person name="Popov V.N."/>
        </authorList>
    </citation>
    <scope>NUCLEOTIDE SEQUENCE [LARGE SCALE GENOMIC DNA]</scope>
</reference>
<keyword evidence="1" id="KW-0862">Zinc</keyword>
<feature type="region of interest" description="Disordered" evidence="2">
    <location>
        <begin position="40"/>
        <end position="83"/>
    </location>
</feature>
<sequence length="110" mass="12446">MVALKIIIFKNEKMANFLAFSFDNILVFCVKFLNYENHLPSGTETEGSSGSEGSTENKKTESSSIHLKDNKSSESEAESQKTVIRKRTCLTCGLHFQRQPGLERHIKIKH</sequence>
<name>A0A1J1J4W0_9DIPT</name>